<reference evidence="1" key="1">
    <citation type="submission" date="2019-08" db="EMBL/GenBank/DDBJ databases">
        <authorList>
            <person name="Kucharzyk K."/>
            <person name="Murdoch R.W."/>
            <person name="Higgins S."/>
            <person name="Loffler F."/>
        </authorList>
    </citation>
    <scope>NUCLEOTIDE SEQUENCE</scope>
</reference>
<accession>A0A645J676</accession>
<name>A0A645J676_9ZZZZ</name>
<evidence type="ECO:0000313" key="1">
    <source>
        <dbReference type="EMBL" id="MPN59121.1"/>
    </source>
</evidence>
<organism evidence="1">
    <name type="scientific">bioreactor metagenome</name>
    <dbReference type="NCBI Taxonomy" id="1076179"/>
    <lineage>
        <taxon>unclassified sequences</taxon>
        <taxon>metagenomes</taxon>
        <taxon>ecological metagenomes</taxon>
    </lineage>
</organism>
<protein>
    <submittedName>
        <fullName evidence="1">Uncharacterized protein</fullName>
    </submittedName>
</protein>
<sequence>MPARFDSQDRIDARFIQFDAAVDDITVTGQIAVLDPAKARDERLQMSRSRRIRYDRRAWLFIQQHR</sequence>
<gene>
    <name evidence="1" type="ORF">SDC9_206839</name>
</gene>
<dbReference type="EMBL" id="VSSQ01132764">
    <property type="protein sequence ID" value="MPN59121.1"/>
    <property type="molecule type" value="Genomic_DNA"/>
</dbReference>
<dbReference type="AlphaFoldDB" id="A0A645J676"/>
<comment type="caution">
    <text evidence="1">The sequence shown here is derived from an EMBL/GenBank/DDBJ whole genome shotgun (WGS) entry which is preliminary data.</text>
</comment>
<proteinExistence type="predicted"/>